<dbReference type="GeneID" id="18908294"/>
<feature type="region of interest" description="Disordered" evidence="1">
    <location>
        <begin position="160"/>
        <end position="240"/>
    </location>
</feature>
<dbReference type="InParanoid" id="K5WAW0"/>
<keyword evidence="3" id="KW-1185">Reference proteome</keyword>
<dbReference type="EMBL" id="JH930468">
    <property type="protein sequence ID" value="EKM61093.1"/>
    <property type="molecule type" value="Genomic_DNA"/>
</dbReference>
<dbReference type="Proteomes" id="UP000008370">
    <property type="component" value="Unassembled WGS sequence"/>
</dbReference>
<feature type="region of interest" description="Disordered" evidence="1">
    <location>
        <begin position="73"/>
        <end position="93"/>
    </location>
</feature>
<accession>K5WAW0</accession>
<dbReference type="RefSeq" id="XP_007390527.1">
    <property type="nucleotide sequence ID" value="XM_007390465.1"/>
</dbReference>
<feature type="compositionally biased region" description="Low complexity" evidence="1">
    <location>
        <begin position="160"/>
        <end position="176"/>
    </location>
</feature>
<feature type="compositionally biased region" description="Polar residues" evidence="1">
    <location>
        <begin position="218"/>
        <end position="240"/>
    </location>
</feature>
<dbReference type="AlphaFoldDB" id="K5WAW0"/>
<evidence type="ECO:0000313" key="2">
    <source>
        <dbReference type="EMBL" id="EKM61093.1"/>
    </source>
</evidence>
<evidence type="ECO:0000256" key="1">
    <source>
        <dbReference type="SAM" id="MobiDB-lite"/>
    </source>
</evidence>
<proteinExistence type="predicted"/>
<dbReference type="KEGG" id="pco:PHACADRAFT_134267"/>
<reference evidence="2 3" key="1">
    <citation type="journal article" date="2012" name="BMC Genomics">
        <title>Comparative genomics of the white-rot fungi, Phanerochaete carnosa and P. chrysosporium, to elucidate the genetic basis of the distinct wood types they colonize.</title>
        <authorList>
            <person name="Suzuki H."/>
            <person name="MacDonald J."/>
            <person name="Syed K."/>
            <person name="Salamov A."/>
            <person name="Hori C."/>
            <person name="Aerts A."/>
            <person name="Henrissat B."/>
            <person name="Wiebenga A."/>
            <person name="vanKuyk P.A."/>
            <person name="Barry K."/>
            <person name="Lindquist E."/>
            <person name="LaButti K."/>
            <person name="Lapidus A."/>
            <person name="Lucas S."/>
            <person name="Coutinho P."/>
            <person name="Gong Y."/>
            <person name="Samejima M."/>
            <person name="Mahadevan R."/>
            <person name="Abou-Zaid M."/>
            <person name="de Vries R.P."/>
            <person name="Igarashi K."/>
            <person name="Yadav J.S."/>
            <person name="Grigoriev I.V."/>
            <person name="Master E.R."/>
        </authorList>
    </citation>
    <scope>NUCLEOTIDE SEQUENCE [LARGE SCALE GENOMIC DNA]</scope>
    <source>
        <strain evidence="2 3">HHB-10118-sp</strain>
    </source>
</reference>
<protein>
    <submittedName>
        <fullName evidence="2">Uncharacterized protein</fullName>
    </submittedName>
</protein>
<name>K5WAW0_PHACS</name>
<dbReference type="HOGENOM" id="CLU_877452_0_0_1"/>
<organism evidence="2 3">
    <name type="scientific">Phanerochaete carnosa (strain HHB-10118-sp)</name>
    <name type="common">White-rot fungus</name>
    <name type="synonym">Peniophora carnosa</name>
    <dbReference type="NCBI Taxonomy" id="650164"/>
    <lineage>
        <taxon>Eukaryota</taxon>
        <taxon>Fungi</taxon>
        <taxon>Dikarya</taxon>
        <taxon>Basidiomycota</taxon>
        <taxon>Agaricomycotina</taxon>
        <taxon>Agaricomycetes</taxon>
        <taxon>Polyporales</taxon>
        <taxon>Phanerochaetaceae</taxon>
        <taxon>Phanerochaete</taxon>
    </lineage>
</organism>
<gene>
    <name evidence="2" type="ORF">PHACADRAFT_134267</name>
</gene>
<dbReference type="OrthoDB" id="10587102at2759"/>
<evidence type="ECO:0000313" key="3">
    <source>
        <dbReference type="Proteomes" id="UP000008370"/>
    </source>
</evidence>
<sequence>MPPWYNYNWRDWRVPPWDVPVKTSFVSAEKAYIWRMHLNTPRILRKELHQQLAIKYNCTVKLVADCIFERGHGWSPSPPPQPGSRSFNGNGNRKARKQIMALSSPVGVDMQSREVEVAVEAEAGGPEAGPSRPRLKQWRPSSAQIYVEVSTVAEIRARYRASSASRSAEEAVTSSSGSLDPGPTLRRSTRKRKQTEKTRDNTPMKRRIYEKQVPAAEATSSENNPTSIYPATTSSSESSRAQTLAYQGGFRSFLQELQLDRIVPIFAEYGFITAEDVKVIKKMTTDTRKQLFEWLIEDGKINLKELAILHENLISKM</sequence>
<feature type="compositionally biased region" description="Basic and acidic residues" evidence="1">
    <location>
        <begin position="195"/>
        <end position="210"/>
    </location>
</feature>